<gene>
    <name evidence="1" type="ORF">S01H4_62380</name>
</gene>
<dbReference type="InterPro" id="IPR036280">
    <property type="entry name" value="Multihaem_cyt_sf"/>
</dbReference>
<name>X1DM64_9ZZZZ</name>
<feature type="non-terminal residue" evidence="1">
    <location>
        <position position="1"/>
    </location>
</feature>
<evidence type="ECO:0000313" key="1">
    <source>
        <dbReference type="EMBL" id="GAH06084.1"/>
    </source>
</evidence>
<dbReference type="SUPFAM" id="SSF48695">
    <property type="entry name" value="Multiheme cytochromes"/>
    <property type="match status" value="1"/>
</dbReference>
<comment type="caution">
    <text evidence="1">The sequence shown here is derived from an EMBL/GenBank/DDBJ whole genome shotgun (WGS) entry which is preliminary data.</text>
</comment>
<dbReference type="EMBL" id="BART01037219">
    <property type="protein sequence ID" value="GAH06084.1"/>
    <property type="molecule type" value="Genomic_DNA"/>
</dbReference>
<protein>
    <submittedName>
        <fullName evidence="1">Uncharacterized protein</fullName>
    </submittedName>
</protein>
<organism evidence="1">
    <name type="scientific">marine sediment metagenome</name>
    <dbReference type="NCBI Taxonomy" id="412755"/>
    <lineage>
        <taxon>unclassified sequences</taxon>
        <taxon>metagenomes</taxon>
        <taxon>ecological metagenomes</taxon>
    </lineage>
</organism>
<reference evidence="1" key="1">
    <citation type="journal article" date="2014" name="Front. Microbiol.">
        <title>High frequency of phylogenetically diverse reductive dehalogenase-homologous genes in deep subseafloor sedimentary metagenomes.</title>
        <authorList>
            <person name="Kawai M."/>
            <person name="Futagami T."/>
            <person name="Toyoda A."/>
            <person name="Takaki Y."/>
            <person name="Nishi S."/>
            <person name="Hori S."/>
            <person name="Arai W."/>
            <person name="Tsubouchi T."/>
            <person name="Morono Y."/>
            <person name="Uchiyama I."/>
            <person name="Ito T."/>
            <person name="Fujiyama A."/>
            <person name="Inagaki F."/>
            <person name="Takami H."/>
        </authorList>
    </citation>
    <scope>NUCLEOTIDE SEQUENCE</scope>
    <source>
        <strain evidence="1">Expedition CK06-06</strain>
    </source>
</reference>
<proteinExistence type="predicted"/>
<dbReference type="AlphaFoldDB" id="X1DM64"/>
<sequence length="147" mass="16581">NQGGLTIEPAIPGMIMTIDHGSYDNSDKENSFHRLYAPNSPHTISKASRNCKSCHSNPVALGYGMGKLTYDISKDHGEWKFTADYDLNQNDDLPEDAWIPFLEKSRAEINSTRTDFRPFTVKEQKRLLLVGACLECHSENSETYSTH</sequence>
<accession>X1DM64</accession>